<reference evidence="1 2" key="1">
    <citation type="journal article" date="2010" name="Stand. Genomic Sci.">
        <title>Complete genome sequence of Thermaerobacter marianensis type strain (7p75a).</title>
        <authorList>
            <person name="Han C."/>
            <person name="Gu W."/>
            <person name="Zhang X."/>
            <person name="Lapidus A."/>
            <person name="Nolan M."/>
            <person name="Copeland A."/>
            <person name="Lucas S."/>
            <person name="Del Rio T.G."/>
            <person name="Tice H."/>
            <person name="Cheng J.F."/>
            <person name="Tapia R."/>
            <person name="Goodwin L."/>
            <person name="Pitluck S."/>
            <person name="Pagani I."/>
            <person name="Ivanova N."/>
            <person name="Mavromatis K."/>
            <person name="Mikhailova N."/>
            <person name="Pati A."/>
            <person name="Chen A."/>
            <person name="Palaniappan K."/>
            <person name="Land M."/>
            <person name="Hauser L."/>
            <person name="Chang Y.J."/>
            <person name="Jeffries C.D."/>
            <person name="Schneider S."/>
            <person name="Rohde M."/>
            <person name="Goker M."/>
            <person name="Pukall R."/>
            <person name="Woyke T."/>
            <person name="Bristow J."/>
            <person name="Eisen J.A."/>
            <person name="Markowitz V."/>
            <person name="Hugenholtz P."/>
            <person name="Kyrpides N.C."/>
            <person name="Klenk H.P."/>
            <person name="Detter J.C."/>
        </authorList>
    </citation>
    <scope>NUCLEOTIDE SEQUENCE [LARGE SCALE GENOMIC DNA]</scope>
    <source>
        <strain evidence="2">ATCC 700841 / DSM 12885 / JCM 10246 / 7p75a</strain>
    </source>
</reference>
<accession>E6SJC4</accession>
<dbReference type="AlphaFoldDB" id="E6SJC4"/>
<reference evidence="2" key="2">
    <citation type="journal article" date="2010" name="Stand. Genomic Sci.">
        <title>Complete genome sequence of Thermaerobacter marianensis type strain (7p75aT).</title>
        <authorList>
            <person name="Han C."/>
            <person name="Gu W."/>
            <person name="Zhang X."/>
            <person name="Lapidus A."/>
            <person name="Nolan M."/>
            <person name="Copeland A."/>
            <person name="Lucas S."/>
            <person name="Glavina Del Rio T."/>
            <person name="Tice H."/>
            <person name="Cheng J."/>
            <person name="Tapia R."/>
            <person name="Goodwin L."/>
            <person name="Pitluck S."/>
            <person name="Pagani I."/>
            <person name="Ivanova N."/>
            <person name="Mavromatis K."/>
            <person name="Mikhailova N."/>
            <person name="Pati A."/>
            <person name="Chen A."/>
            <person name="Palaniappan K."/>
            <person name="Land M."/>
            <person name="Hauser L."/>
            <person name="Chang Y."/>
            <person name="Jeffries C."/>
            <person name="Schneider S."/>
            <person name="Rohde M."/>
            <person name="Goker M."/>
            <person name="Pukall R."/>
            <person name="Woyke T."/>
            <person name="Bristow J."/>
            <person name="Eisen J."/>
            <person name="Markowitz V."/>
            <person name="Hugenholtz P."/>
            <person name="Kyrpides N."/>
            <person name="Klenk H."/>
            <person name="Detter J."/>
        </authorList>
    </citation>
    <scope>NUCLEOTIDE SEQUENCE [LARGE SCALE GENOMIC DNA]</scope>
    <source>
        <strain evidence="2">ATCC 700841 / DSM 12885 / JCM 10246 / 7p75a</strain>
    </source>
</reference>
<name>E6SJC4_THEM7</name>
<protein>
    <submittedName>
        <fullName evidence="1">Uncharacterized protein</fullName>
    </submittedName>
</protein>
<sequence length="341" mass="37762">MNTLRLTGLTESHFPLSALAAFGLLRVCGDVEELAGAKLAWEPDPEWTAVLTVPEELDAKHLVDRLARYAESRLHATEFNFTVEIKQLSAEAFHGLAETVLQQTLAGEARARVTADFLAAFGAEVPPTAGKRTRKNATATVQPTWFHMVAGQQRFPGSIRQLLEGLGQAAGRRNVDPADERRRAIGEALFGPWTYQDPQSSFGLDPAVERLHAFRGIQPTKEGTPPGVKAAVWLAIEALPLFPCYIEGGQFRVGGFDRDGTALYWPIWREPISLDTLRSLLAMGVHNERSFVKRLRRQNQLEVFRSSRAPTTGHGYFTLRPATLWTGQRQTEAIADRPRAG</sequence>
<dbReference type="EMBL" id="CP002344">
    <property type="protein sequence ID" value="ADU51052.1"/>
    <property type="molecule type" value="Genomic_DNA"/>
</dbReference>
<dbReference type="STRING" id="644966.Tmar_0939"/>
<dbReference type="HOGENOM" id="CLU_813618_0_0_9"/>
<evidence type="ECO:0000313" key="2">
    <source>
        <dbReference type="Proteomes" id="UP000008915"/>
    </source>
</evidence>
<keyword evidence="2" id="KW-1185">Reference proteome</keyword>
<organism evidence="1 2">
    <name type="scientific">Thermaerobacter marianensis (strain ATCC 700841 / DSM 12885 / JCM 10246 / 7p75a)</name>
    <dbReference type="NCBI Taxonomy" id="644966"/>
    <lineage>
        <taxon>Bacteria</taxon>
        <taxon>Bacillati</taxon>
        <taxon>Bacillota</taxon>
        <taxon>Clostridia</taxon>
        <taxon>Eubacteriales</taxon>
        <taxon>Clostridiales Family XVII. Incertae Sedis</taxon>
        <taxon>Thermaerobacter</taxon>
    </lineage>
</organism>
<dbReference type="OrthoDB" id="2371077at2"/>
<proteinExistence type="predicted"/>
<evidence type="ECO:0000313" key="1">
    <source>
        <dbReference type="EMBL" id="ADU51052.1"/>
    </source>
</evidence>
<gene>
    <name evidence="1" type="ordered locus">Tmar_0939</name>
</gene>
<dbReference type="Proteomes" id="UP000008915">
    <property type="component" value="Chromosome"/>
</dbReference>
<dbReference type="RefSeq" id="WP_013495357.1">
    <property type="nucleotide sequence ID" value="NC_014831.1"/>
</dbReference>
<dbReference type="eggNOG" id="ENOG5032R0M">
    <property type="taxonomic scope" value="Bacteria"/>
</dbReference>
<dbReference type="KEGG" id="tmr:Tmar_0939"/>